<feature type="binding site" evidence="6">
    <location>
        <position position="97"/>
    </location>
    <ligand>
        <name>Zn(2+)</name>
        <dbReference type="ChEBI" id="CHEBI:29105"/>
    </ligand>
</feature>
<organism evidence="7 8">
    <name type="scientific">Candidatus Lachnoclostridium stercoravium</name>
    <dbReference type="NCBI Taxonomy" id="2838633"/>
    <lineage>
        <taxon>Bacteria</taxon>
        <taxon>Bacillati</taxon>
        <taxon>Bacillota</taxon>
        <taxon>Clostridia</taxon>
        <taxon>Lachnospirales</taxon>
        <taxon>Lachnospiraceae</taxon>
    </lineage>
</organism>
<comment type="similarity">
    <text evidence="1">Belongs to the beta-class carbonic anhydrase family.</text>
</comment>
<dbReference type="EMBL" id="DWZA01000018">
    <property type="protein sequence ID" value="HJA70306.1"/>
    <property type="molecule type" value="Genomic_DNA"/>
</dbReference>
<evidence type="ECO:0000256" key="6">
    <source>
        <dbReference type="PIRSR" id="PIRSR601765-1"/>
    </source>
</evidence>
<dbReference type="InterPro" id="IPR036874">
    <property type="entry name" value="Carbonic_anhydrase_sf"/>
</dbReference>
<reference evidence="7" key="1">
    <citation type="journal article" date="2021" name="PeerJ">
        <title>Extensive microbial diversity within the chicken gut microbiome revealed by metagenomics and culture.</title>
        <authorList>
            <person name="Gilroy R."/>
            <person name="Ravi A."/>
            <person name="Getino M."/>
            <person name="Pursley I."/>
            <person name="Horton D.L."/>
            <person name="Alikhan N.F."/>
            <person name="Baker D."/>
            <person name="Gharbi K."/>
            <person name="Hall N."/>
            <person name="Watson M."/>
            <person name="Adriaenssens E.M."/>
            <person name="Foster-Nyarko E."/>
            <person name="Jarju S."/>
            <person name="Secka A."/>
            <person name="Antonio M."/>
            <person name="Oren A."/>
            <person name="Chaudhuri R.R."/>
            <person name="La Ragione R."/>
            <person name="Hildebrand F."/>
            <person name="Pallen M.J."/>
        </authorList>
    </citation>
    <scope>NUCLEOTIDE SEQUENCE</scope>
    <source>
        <strain evidence="7">CHK178-16964</strain>
    </source>
</reference>
<dbReference type="Pfam" id="PF00484">
    <property type="entry name" value="Pro_CA"/>
    <property type="match status" value="1"/>
</dbReference>
<gene>
    <name evidence="7" type="ORF">IAA07_01840</name>
</gene>
<feature type="binding site" evidence="6">
    <location>
        <position position="94"/>
    </location>
    <ligand>
        <name>Zn(2+)</name>
        <dbReference type="ChEBI" id="CHEBI:29105"/>
    </ligand>
</feature>
<dbReference type="CDD" id="cd03379">
    <property type="entry name" value="beta_CA_cladeD"/>
    <property type="match status" value="1"/>
</dbReference>
<evidence type="ECO:0000256" key="3">
    <source>
        <dbReference type="ARBA" id="ARBA00022723"/>
    </source>
</evidence>
<evidence type="ECO:0000256" key="1">
    <source>
        <dbReference type="ARBA" id="ARBA00006217"/>
    </source>
</evidence>
<proteinExistence type="inferred from homology"/>
<dbReference type="GO" id="GO:0008270">
    <property type="term" value="F:zinc ion binding"/>
    <property type="evidence" value="ECO:0007669"/>
    <property type="project" value="InterPro"/>
</dbReference>
<dbReference type="EC" id="4.2.1.1" evidence="2"/>
<keyword evidence="4 6" id="KW-0862">Zinc</keyword>
<evidence type="ECO:0000313" key="7">
    <source>
        <dbReference type="EMBL" id="HJA70306.1"/>
    </source>
</evidence>
<evidence type="ECO:0000256" key="2">
    <source>
        <dbReference type="ARBA" id="ARBA00012925"/>
    </source>
</evidence>
<reference evidence="7" key="2">
    <citation type="submission" date="2021-04" db="EMBL/GenBank/DDBJ databases">
        <authorList>
            <person name="Gilroy R."/>
        </authorList>
    </citation>
    <scope>NUCLEOTIDE SEQUENCE</scope>
    <source>
        <strain evidence="7">CHK178-16964</strain>
    </source>
</reference>
<keyword evidence="3 6" id="KW-0479">Metal-binding</keyword>
<comment type="caution">
    <text evidence="7">The sequence shown here is derived from an EMBL/GenBank/DDBJ whole genome shotgun (WGS) entry which is preliminary data.</text>
</comment>
<dbReference type="GO" id="GO:0004089">
    <property type="term" value="F:carbonate dehydratase activity"/>
    <property type="evidence" value="ECO:0007669"/>
    <property type="project" value="UniProtKB-EC"/>
</dbReference>
<dbReference type="AlphaFoldDB" id="A0A9D2HEU9"/>
<dbReference type="PANTHER" id="PTHR43175:SF3">
    <property type="entry name" value="CARBON DISULFIDE HYDROLASE"/>
    <property type="match status" value="1"/>
</dbReference>
<dbReference type="SUPFAM" id="SSF53056">
    <property type="entry name" value="beta-carbonic anhydrase, cab"/>
    <property type="match status" value="1"/>
</dbReference>
<comment type="cofactor">
    <cofactor evidence="6">
        <name>Zn(2+)</name>
        <dbReference type="ChEBI" id="CHEBI:29105"/>
    </cofactor>
    <text evidence="6">Binds 1 zinc ion per subunit.</text>
</comment>
<feature type="binding site" evidence="6">
    <location>
        <position position="38"/>
    </location>
    <ligand>
        <name>Zn(2+)</name>
        <dbReference type="ChEBI" id="CHEBI:29105"/>
    </ligand>
</feature>
<accession>A0A9D2HEU9</accession>
<dbReference type="PANTHER" id="PTHR43175">
    <property type="entry name" value="CARBONIC ANHYDRASE"/>
    <property type="match status" value="1"/>
</dbReference>
<dbReference type="Proteomes" id="UP000823900">
    <property type="component" value="Unassembled WGS sequence"/>
</dbReference>
<sequence>MIEQIMEYNKKFVENKGYEPYITSKYPDKKIAILTCMDTRLVELLPAALGIKNGDVKLIKNAGGVITHPYGSVMRSILVGILELGVEEVMVIAHTDCGVQGMDGGELIEKLIERGISREHIDIIRHSGIDLEKWLGGFESPEISVKETVKSLKNHPLMPKDVRISGYIIDSVTGELTRVETE</sequence>
<dbReference type="SMART" id="SM00947">
    <property type="entry name" value="Pro_CA"/>
    <property type="match status" value="1"/>
</dbReference>
<protein>
    <recommendedName>
        <fullName evidence="2">carbonic anhydrase</fullName>
        <ecNumber evidence="2">4.2.1.1</ecNumber>
    </recommendedName>
</protein>
<evidence type="ECO:0000256" key="5">
    <source>
        <dbReference type="ARBA" id="ARBA00048348"/>
    </source>
</evidence>
<dbReference type="Gene3D" id="3.40.1050.10">
    <property type="entry name" value="Carbonic anhydrase"/>
    <property type="match status" value="1"/>
</dbReference>
<evidence type="ECO:0000313" key="8">
    <source>
        <dbReference type="Proteomes" id="UP000823900"/>
    </source>
</evidence>
<feature type="binding site" evidence="6">
    <location>
        <position position="36"/>
    </location>
    <ligand>
        <name>Zn(2+)</name>
        <dbReference type="ChEBI" id="CHEBI:29105"/>
    </ligand>
</feature>
<evidence type="ECO:0000256" key="4">
    <source>
        <dbReference type="ARBA" id="ARBA00022833"/>
    </source>
</evidence>
<dbReference type="InterPro" id="IPR001765">
    <property type="entry name" value="Carbonic_anhydrase"/>
</dbReference>
<name>A0A9D2HEU9_9FIRM</name>
<comment type="catalytic activity">
    <reaction evidence="5">
        <text>hydrogencarbonate + H(+) = CO2 + H2O</text>
        <dbReference type="Rhea" id="RHEA:10748"/>
        <dbReference type="ChEBI" id="CHEBI:15377"/>
        <dbReference type="ChEBI" id="CHEBI:15378"/>
        <dbReference type="ChEBI" id="CHEBI:16526"/>
        <dbReference type="ChEBI" id="CHEBI:17544"/>
        <dbReference type="EC" id="4.2.1.1"/>
    </reaction>
</comment>